<dbReference type="PANTHER" id="PTHR42760:SF122">
    <property type="entry name" value="NAD(P)-BINDING PROTEIN"/>
    <property type="match status" value="1"/>
</dbReference>
<dbReference type="PANTHER" id="PTHR42760">
    <property type="entry name" value="SHORT-CHAIN DEHYDROGENASES/REDUCTASES FAMILY MEMBER"/>
    <property type="match status" value="1"/>
</dbReference>
<dbReference type="Pfam" id="PF13561">
    <property type="entry name" value="adh_short_C2"/>
    <property type="match status" value="1"/>
</dbReference>
<accession>A0A291N0L7</accession>
<dbReference type="Proteomes" id="UP000219422">
    <property type="component" value="Chromosome"/>
</dbReference>
<comment type="catalytic activity">
    <reaction evidence="2">
        <text>2,5-dichlorocyclohexa-2,5-dien-1,4-diol + NAD(+) = 2,5-dichlorohydroquinone + NADH + H(+)</text>
        <dbReference type="Rhea" id="RHEA:15741"/>
        <dbReference type="ChEBI" id="CHEBI:15378"/>
        <dbReference type="ChEBI" id="CHEBI:27545"/>
        <dbReference type="ChEBI" id="CHEBI:28975"/>
        <dbReference type="ChEBI" id="CHEBI:57540"/>
        <dbReference type="ChEBI" id="CHEBI:57945"/>
    </reaction>
</comment>
<dbReference type="CDD" id="cd05233">
    <property type="entry name" value="SDR_c"/>
    <property type="match status" value="1"/>
</dbReference>
<sequence length="280" mass="28405">MPEPTHYLGRLAGKTAIVTGAGAEGDDIGIGRAIALLMGREGAQLLCADLCADRAEATADHIRALGGQAIAMAGDVSDGDVCAALVAGAIDAFGRLDILVNNVGISTPTTLETISLDLWNRTLATNLTSAMLMSKAAIVEMAKVGGGAIVNISSLAGMRAMGAIAYGPSKAAMAQLSREIGVLHGRQGIRANSVAPGHVMTPHAMSKIPPAMREARRKVGPLGIEGDAWDVAQAVLFLASDEARFINGVELAVDGGVEGIGPLAGHALICEPGCADQAPA</sequence>
<dbReference type="PRINTS" id="PR00081">
    <property type="entry name" value="GDHRDH"/>
</dbReference>
<proteinExistence type="inferred from homology"/>
<dbReference type="FunFam" id="3.40.50.720:FF:000084">
    <property type="entry name" value="Short-chain dehydrogenase reductase"/>
    <property type="match status" value="1"/>
</dbReference>
<reference evidence="3 4" key="1">
    <citation type="submission" date="2017-10" db="EMBL/GenBank/DDBJ databases">
        <title>Sphingobium yanoikuyae S72.</title>
        <authorList>
            <person name="Sanchez E."/>
            <person name="Bustos P."/>
            <person name="Mendoza P."/>
            <person name="Guo X."/>
            <person name="Mendoza A."/>
        </authorList>
    </citation>
    <scope>NUCLEOTIDE SEQUENCE [LARGE SCALE GENOMIC DNA]</scope>
    <source>
        <strain evidence="3 4">S72</strain>
    </source>
</reference>
<organism evidence="3 4">
    <name type="scientific">Sphingobium yanoikuyae</name>
    <name type="common">Sphingomonas yanoikuyae</name>
    <dbReference type="NCBI Taxonomy" id="13690"/>
    <lineage>
        <taxon>Bacteria</taxon>
        <taxon>Pseudomonadati</taxon>
        <taxon>Pseudomonadota</taxon>
        <taxon>Alphaproteobacteria</taxon>
        <taxon>Sphingomonadales</taxon>
        <taxon>Sphingomonadaceae</taxon>
        <taxon>Sphingobium</taxon>
    </lineage>
</organism>
<dbReference type="GO" id="GO:0048038">
    <property type="term" value="F:quinone binding"/>
    <property type="evidence" value="ECO:0007669"/>
    <property type="project" value="TreeGrafter"/>
</dbReference>
<evidence type="ECO:0000256" key="2">
    <source>
        <dbReference type="ARBA" id="ARBA00051383"/>
    </source>
</evidence>
<protein>
    <submittedName>
        <fullName evidence="3">Oxidoreductase</fullName>
    </submittedName>
</protein>
<dbReference type="InterPro" id="IPR002347">
    <property type="entry name" value="SDR_fam"/>
</dbReference>
<dbReference type="Gene3D" id="3.40.50.720">
    <property type="entry name" value="NAD(P)-binding Rossmann-like Domain"/>
    <property type="match status" value="1"/>
</dbReference>
<dbReference type="GO" id="GO:0006633">
    <property type="term" value="P:fatty acid biosynthetic process"/>
    <property type="evidence" value="ECO:0007669"/>
    <property type="project" value="TreeGrafter"/>
</dbReference>
<evidence type="ECO:0000313" key="4">
    <source>
        <dbReference type="Proteomes" id="UP000219422"/>
    </source>
</evidence>
<dbReference type="RefSeq" id="WP_097383833.1">
    <property type="nucleotide sequence ID" value="NZ_CP023741.1"/>
</dbReference>
<name>A0A291N0L7_SPHYA</name>
<evidence type="ECO:0000313" key="3">
    <source>
        <dbReference type="EMBL" id="ATI80708.1"/>
    </source>
</evidence>
<dbReference type="AlphaFoldDB" id="A0A291N0L7"/>
<dbReference type="GO" id="GO:0016616">
    <property type="term" value="F:oxidoreductase activity, acting on the CH-OH group of donors, NAD or NADP as acceptor"/>
    <property type="evidence" value="ECO:0007669"/>
    <property type="project" value="TreeGrafter"/>
</dbReference>
<dbReference type="KEGG" id="sya:A6768_12380"/>
<gene>
    <name evidence="3" type="ORF">A6768_12380</name>
</gene>
<dbReference type="GeneID" id="57777625"/>
<comment type="similarity">
    <text evidence="1">Belongs to the short-chain dehydrogenases/reductases (SDR) family.</text>
</comment>
<evidence type="ECO:0000256" key="1">
    <source>
        <dbReference type="ARBA" id="ARBA00006484"/>
    </source>
</evidence>
<dbReference type="EMBL" id="CP023741">
    <property type="protein sequence ID" value="ATI80708.1"/>
    <property type="molecule type" value="Genomic_DNA"/>
</dbReference>
<dbReference type="SUPFAM" id="SSF51735">
    <property type="entry name" value="NAD(P)-binding Rossmann-fold domains"/>
    <property type="match status" value="1"/>
</dbReference>
<dbReference type="PRINTS" id="PR00080">
    <property type="entry name" value="SDRFAMILY"/>
</dbReference>
<dbReference type="InterPro" id="IPR036291">
    <property type="entry name" value="NAD(P)-bd_dom_sf"/>
</dbReference>